<comment type="similarity">
    <text evidence="1">Belongs to the carotenoid/retinoid oxidoreductase family.</text>
</comment>
<dbReference type="Pfam" id="PF13450">
    <property type="entry name" value="NAD_binding_8"/>
    <property type="match status" value="1"/>
</dbReference>
<evidence type="ECO:0008006" key="4">
    <source>
        <dbReference type="Google" id="ProtNLM"/>
    </source>
</evidence>
<organism evidence="2 3">
    <name type="scientific">Paramecium sonneborni</name>
    <dbReference type="NCBI Taxonomy" id="65129"/>
    <lineage>
        <taxon>Eukaryota</taxon>
        <taxon>Sar</taxon>
        <taxon>Alveolata</taxon>
        <taxon>Ciliophora</taxon>
        <taxon>Intramacronucleata</taxon>
        <taxon>Oligohymenophorea</taxon>
        <taxon>Peniculida</taxon>
        <taxon>Parameciidae</taxon>
        <taxon>Paramecium</taxon>
    </lineage>
</organism>
<name>A0A8S1RLI8_9CILI</name>
<comment type="caution">
    <text evidence="2">The sequence shown here is derived from an EMBL/GenBank/DDBJ whole genome shotgun (WGS) entry which is preliminary data.</text>
</comment>
<dbReference type="OrthoDB" id="7777654at2759"/>
<dbReference type="PANTHER" id="PTHR10668:SF103">
    <property type="entry name" value="PYRIDINE NUCLEOTIDE-DISULFIDE OXIDOREDUCTASE DOMAIN-CONTAINING PROTEIN 2"/>
    <property type="match status" value="1"/>
</dbReference>
<keyword evidence="3" id="KW-1185">Reference proteome</keyword>
<proteinExistence type="inferred from homology"/>
<evidence type="ECO:0000313" key="2">
    <source>
        <dbReference type="EMBL" id="CAD8127714.1"/>
    </source>
</evidence>
<accession>A0A8S1RLI8</accession>
<gene>
    <name evidence="2" type="ORF">PSON_ATCC_30995.1.T1790040</name>
</gene>
<dbReference type="Proteomes" id="UP000692954">
    <property type="component" value="Unassembled WGS sequence"/>
</dbReference>
<dbReference type="EMBL" id="CAJJDN010000179">
    <property type="protein sequence ID" value="CAD8127714.1"/>
    <property type="molecule type" value="Genomic_DNA"/>
</dbReference>
<sequence length="660" mass="75596">MIRDIDNKYQMKIAKLSNEKSKTVYNYAMHRNTKIGETIKNYIMQVQNRVSQRRRQIKPIRFKTQQTTRTENSGERSYNICPQHSIYLKNGKSIRTSSVIGSMKSQQSNSQLNILNKLNLQNMKKYDAIIIGGGHNALVAACYLKHKRILLLERRHITGGAAQTEEIYPGFKFSRFSYLLSLMRPSVITELNLYQHGLKLFRRPISSITVTKNKGEYLLMNSDSTFCKQEIAKFSKKDSEVYDEYNQFLSEIIDLWSYYQDKYPYDTSSRRQNIKKTFDDLGLLLKMGQDGWKNKQKIYDYIQFMSQSSSQFLNKWFESEILKGTLITDGIIGEMISIDTPASAYILLHHVMGEIFPNSKGEWAFVEGGMGSISKILTNLSEQKGVEIKTNINVEHILTQNNQVTGVKCSDNQTYYTDTIISSVTPRITFEKLLSKEQINKDHKYFNDVKHMEYNGACTKFNFAVSEIPKFKCFEGTKYEKPESVLIGTTHLGCEKLDSLRSAYQDCINGKSFSDNLFVDLVVPTIHDKTIAPQGQHIVQCLVQYTPYKSNWNEQIKQQLKEQVIDYISQYAPNFKKSILYTDMVTPQEIEQLLNMTEGNIFHGALTLDKLYGNRPSNGYNSYGTPINGLYLCGSGTHPGGGVMGAPGRNCALYINNYLK</sequence>
<dbReference type="PANTHER" id="PTHR10668">
    <property type="entry name" value="PHYTOENE DEHYDROGENASE"/>
    <property type="match status" value="1"/>
</dbReference>
<evidence type="ECO:0000313" key="3">
    <source>
        <dbReference type="Proteomes" id="UP000692954"/>
    </source>
</evidence>
<reference evidence="2" key="1">
    <citation type="submission" date="2021-01" db="EMBL/GenBank/DDBJ databases">
        <authorList>
            <consortium name="Genoscope - CEA"/>
            <person name="William W."/>
        </authorList>
    </citation>
    <scope>NUCLEOTIDE SEQUENCE</scope>
</reference>
<dbReference type="AlphaFoldDB" id="A0A8S1RLI8"/>
<evidence type="ECO:0000256" key="1">
    <source>
        <dbReference type="ARBA" id="ARBA00006046"/>
    </source>
</evidence>
<protein>
    <recommendedName>
        <fullName evidence="4">Amine oxidase domain-containing protein</fullName>
    </recommendedName>
</protein>